<comment type="similarity">
    <text evidence="3 13">Belongs to the D-alanine--D-alanine ligase family.</text>
</comment>
<dbReference type="GO" id="GO:0008360">
    <property type="term" value="P:regulation of cell shape"/>
    <property type="evidence" value="ECO:0007669"/>
    <property type="project" value="UniProtKB-KW"/>
</dbReference>
<evidence type="ECO:0000256" key="5">
    <source>
        <dbReference type="ARBA" id="ARBA00022490"/>
    </source>
</evidence>
<organism evidence="18 19">
    <name type="scientific">Planctomicrobium piriforme</name>
    <dbReference type="NCBI Taxonomy" id="1576369"/>
    <lineage>
        <taxon>Bacteria</taxon>
        <taxon>Pseudomonadati</taxon>
        <taxon>Planctomycetota</taxon>
        <taxon>Planctomycetia</taxon>
        <taxon>Planctomycetales</taxon>
        <taxon>Planctomycetaceae</taxon>
        <taxon>Planctomicrobium</taxon>
    </lineage>
</organism>
<dbReference type="Pfam" id="PF07478">
    <property type="entry name" value="Dala_Dala_lig_C"/>
    <property type="match status" value="1"/>
</dbReference>
<evidence type="ECO:0000256" key="13">
    <source>
        <dbReference type="HAMAP-Rule" id="MF_00047"/>
    </source>
</evidence>
<evidence type="ECO:0000256" key="1">
    <source>
        <dbReference type="ARBA" id="ARBA00001936"/>
    </source>
</evidence>
<dbReference type="GO" id="GO:0046872">
    <property type="term" value="F:metal ion binding"/>
    <property type="evidence" value="ECO:0007669"/>
    <property type="project" value="UniProtKB-KW"/>
</dbReference>
<dbReference type="GO" id="GO:0071555">
    <property type="term" value="P:cell wall organization"/>
    <property type="evidence" value="ECO:0007669"/>
    <property type="project" value="UniProtKB-KW"/>
</dbReference>
<feature type="binding site" evidence="15">
    <location>
        <position position="281"/>
    </location>
    <ligand>
        <name>Mg(2+)</name>
        <dbReference type="ChEBI" id="CHEBI:18420"/>
        <label>2</label>
    </ligand>
</feature>
<dbReference type="InterPro" id="IPR011127">
    <property type="entry name" value="Dala_Dala_lig_N"/>
</dbReference>
<keyword evidence="11 13" id="KW-0961">Cell wall biogenesis/degradation</keyword>
<keyword evidence="15" id="KW-0464">Manganese</keyword>
<evidence type="ECO:0000313" key="19">
    <source>
        <dbReference type="Proteomes" id="UP000199518"/>
    </source>
</evidence>
<reference evidence="19" key="1">
    <citation type="submission" date="2016-10" db="EMBL/GenBank/DDBJ databases">
        <authorList>
            <person name="Varghese N."/>
            <person name="Submissions S."/>
        </authorList>
    </citation>
    <scope>NUCLEOTIDE SEQUENCE [LARGE SCALE GENOMIC DNA]</scope>
    <source>
        <strain evidence="19">DSM 26348</strain>
    </source>
</reference>
<dbReference type="Gene3D" id="3.30.470.20">
    <property type="entry name" value="ATP-grasp fold, B domain"/>
    <property type="match status" value="1"/>
</dbReference>
<keyword evidence="19" id="KW-1185">Reference proteome</keyword>
<dbReference type="Gene3D" id="3.40.50.20">
    <property type="match status" value="1"/>
</dbReference>
<protein>
    <recommendedName>
        <fullName evidence="4 13">D-alanine--D-alanine ligase</fullName>
        <ecNumber evidence="4 13">6.3.2.4</ecNumber>
    </recommendedName>
    <alternativeName>
        <fullName evidence="13">D-Ala-D-Ala ligase</fullName>
    </alternativeName>
    <alternativeName>
        <fullName evidence="13">D-alanylalanine synthetase</fullName>
    </alternativeName>
</protein>
<comment type="subcellular location">
    <subcellularLocation>
        <location evidence="2 13">Cytoplasm</location>
    </subcellularLocation>
</comment>
<dbReference type="PANTHER" id="PTHR23132:SF23">
    <property type="entry name" value="D-ALANINE--D-ALANINE LIGASE B"/>
    <property type="match status" value="1"/>
</dbReference>
<evidence type="ECO:0000256" key="9">
    <source>
        <dbReference type="ARBA" id="ARBA00022960"/>
    </source>
</evidence>
<dbReference type="NCBIfam" id="TIGR01205">
    <property type="entry name" value="D_ala_D_alaTIGR"/>
    <property type="match status" value="1"/>
</dbReference>
<gene>
    <name evidence="13" type="primary">ddl</name>
    <name evidence="18" type="ORF">SAMN05421753_102211</name>
</gene>
<comment type="cofactor">
    <cofactor evidence="15">
        <name>Mg(2+)</name>
        <dbReference type="ChEBI" id="CHEBI:18420"/>
    </cofactor>
    <cofactor evidence="15">
        <name>Mn(2+)</name>
        <dbReference type="ChEBI" id="CHEBI:29035"/>
    </cofactor>
    <text evidence="15">Binds 2 magnesium or manganese ions per subunit.</text>
</comment>
<feature type="active site" evidence="14">
    <location>
        <position position="159"/>
    </location>
</feature>
<dbReference type="InterPro" id="IPR011761">
    <property type="entry name" value="ATP-grasp"/>
</dbReference>
<dbReference type="PROSITE" id="PS00844">
    <property type="entry name" value="DALA_DALA_LIGASE_2"/>
    <property type="match status" value="1"/>
</dbReference>
<dbReference type="EMBL" id="FOQD01000002">
    <property type="protein sequence ID" value="SFH71928.1"/>
    <property type="molecule type" value="Genomic_DNA"/>
</dbReference>
<dbReference type="GO" id="GO:0005829">
    <property type="term" value="C:cytosol"/>
    <property type="evidence" value="ECO:0007669"/>
    <property type="project" value="TreeGrafter"/>
</dbReference>
<feature type="active site" evidence="14">
    <location>
        <position position="290"/>
    </location>
</feature>
<dbReference type="GO" id="GO:0005524">
    <property type="term" value="F:ATP binding"/>
    <property type="evidence" value="ECO:0007669"/>
    <property type="project" value="UniProtKB-UniRule"/>
</dbReference>
<dbReference type="Gene3D" id="3.30.1490.20">
    <property type="entry name" value="ATP-grasp fold, A domain"/>
    <property type="match status" value="1"/>
</dbReference>
<dbReference type="HAMAP" id="MF_00047">
    <property type="entry name" value="Dala_Dala_lig"/>
    <property type="match status" value="1"/>
</dbReference>
<dbReference type="OrthoDB" id="9813261at2"/>
<evidence type="ECO:0000259" key="17">
    <source>
        <dbReference type="PROSITE" id="PS50975"/>
    </source>
</evidence>
<keyword evidence="6 13" id="KW-0436">Ligase</keyword>
<dbReference type="Proteomes" id="UP000199518">
    <property type="component" value="Unassembled WGS sequence"/>
</dbReference>
<dbReference type="GO" id="GO:0008716">
    <property type="term" value="F:D-alanine-D-alanine ligase activity"/>
    <property type="evidence" value="ECO:0007669"/>
    <property type="project" value="UniProtKB-UniRule"/>
</dbReference>
<evidence type="ECO:0000256" key="4">
    <source>
        <dbReference type="ARBA" id="ARBA00012216"/>
    </source>
</evidence>
<comment type="function">
    <text evidence="13">Cell wall formation.</text>
</comment>
<dbReference type="EC" id="6.3.2.4" evidence="4 13"/>
<keyword evidence="9 13" id="KW-0133">Cell shape</keyword>
<dbReference type="UniPathway" id="UPA00219"/>
<proteinExistence type="inferred from homology"/>
<dbReference type="InterPro" id="IPR000291">
    <property type="entry name" value="D-Ala_lig_Van_CS"/>
</dbReference>
<dbReference type="PROSITE" id="PS50975">
    <property type="entry name" value="ATP_GRASP"/>
    <property type="match status" value="1"/>
</dbReference>
<dbReference type="NCBIfam" id="NF002378">
    <property type="entry name" value="PRK01372.1"/>
    <property type="match status" value="1"/>
</dbReference>
<evidence type="ECO:0000256" key="6">
    <source>
        <dbReference type="ARBA" id="ARBA00022598"/>
    </source>
</evidence>
<keyword evidence="5 13" id="KW-0963">Cytoplasm</keyword>
<evidence type="ECO:0000256" key="15">
    <source>
        <dbReference type="PIRSR" id="PIRSR039102-3"/>
    </source>
</evidence>
<comment type="cofactor">
    <cofactor evidence="1">
        <name>Mn(2+)</name>
        <dbReference type="ChEBI" id="CHEBI:29035"/>
    </cofactor>
</comment>
<evidence type="ECO:0000256" key="2">
    <source>
        <dbReference type="ARBA" id="ARBA00004496"/>
    </source>
</evidence>
<keyword evidence="10 13" id="KW-0573">Peptidoglycan synthesis</keyword>
<keyword evidence="15" id="KW-0479">Metal-binding</keyword>
<feature type="binding site" evidence="15">
    <location>
        <position position="279"/>
    </location>
    <ligand>
        <name>Mg(2+)</name>
        <dbReference type="ChEBI" id="CHEBI:18420"/>
        <label>2</label>
    </ligand>
</feature>
<evidence type="ECO:0000256" key="7">
    <source>
        <dbReference type="ARBA" id="ARBA00022741"/>
    </source>
</evidence>
<feature type="binding site" evidence="15">
    <location>
        <position position="279"/>
    </location>
    <ligand>
        <name>Mg(2+)</name>
        <dbReference type="ChEBI" id="CHEBI:18420"/>
        <label>1</label>
    </ligand>
</feature>
<feature type="binding site" evidence="15">
    <location>
        <position position="266"/>
    </location>
    <ligand>
        <name>Mg(2+)</name>
        <dbReference type="ChEBI" id="CHEBI:18420"/>
        <label>1</label>
    </ligand>
</feature>
<evidence type="ECO:0000313" key="18">
    <source>
        <dbReference type="EMBL" id="SFH71928.1"/>
    </source>
</evidence>
<dbReference type="InterPro" id="IPR013815">
    <property type="entry name" value="ATP_grasp_subdomain_1"/>
</dbReference>
<dbReference type="PANTHER" id="PTHR23132">
    <property type="entry name" value="D-ALANINE--D-ALANINE LIGASE"/>
    <property type="match status" value="1"/>
</dbReference>
<comment type="pathway">
    <text evidence="13">Cell wall biogenesis; peptidoglycan biosynthesis.</text>
</comment>
<name>A0A1I3CBM9_9PLAN</name>
<evidence type="ECO:0000256" key="10">
    <source>
        <dbReference type="ARBA" id="ARBA00022984"/>
    </source>
</evidence>
<evidence type="ECO:0000256" key="12">
    <source>
        <dbReference type="ARBA" id="ARBA00047614"/>
    </source>
</evidence>
<keyword evidence="7 16" id="KW-0547">Nucleotide-binding</keyword>
<feature type="domain" description="ATP-grasp" evidence="17">
    <location>
        <begin position="114"/>
        <end position="312"/>
    </location>
</feature>
<dbReference type="AlphaFoldDB" id="A0A1I3CBM9"/>
<evidence type="ECO:0000256" key="3">
    <source>
        <dbReference type="ARBA" id="ARBA00010871"/>
    </source>
</evidence>
<dbReference type="InterPro" id="IPR011095">
    <property type="entry name" value="Dala_Dala_lig_C"/>
</dbReference>
<accession>A0A1I3CBM9</accession>
<keyword evidence="8 16" id="KW-0067">ATP-binding</keyword>
<evidence type="ECO:0000256" key="16">
    <source>
        <dbReference type="PROSITE-ProRule" id="PRU00409"/>
    </source>
</evidence>
<dbReference type="SUPFAM" id="SSF56059">
    <property type="entry name" value="Glutathione synthetase ATP-binding domain-like"/>
    <property type="match status" value="1"/>
</dbReference>
<dbReference type="PIRSF" id="PIRSF039102">
    <property type="entry name" value="Ddl/VanB"/>
    <property type="match status" value="1"/>
</dbReference>
<sequence length="326" mass="35855">MPFIPTAPWTHSAEAWRVAVLAGGTSAERDVSLESGKSVSTALRQAGHQVTVIDPRDVPVASIDWKSFDVAFLALHGTFGEDGEIQQQLDELGVLYTGSGASASRLAFHKLDAKRRFISARLPTPEYAVVPPTVDPFAAMSLAKYVGFPLAVKPEAQGSSLGVSIIEHPSELPMAIERSRQFDEQVLLERAIPGDEWTVPVLDDVALPPIRITTSRPFFNFEAKYQDDETRYDVITDENHVVVRRVQQLSLQACQTLGCRGMSRVDLRVDPQGQAWLLEVNTLPGLTSHSLVPKAAASLGWSMARLCEEMIQSAWQAKVAKERRRA</sequence>
<keyword evidence="15" id="KW-0460">Magnesium</keyword>
<dbReference type="SUPFAM" id="SSF52440">
    <property type="entry name" value="PreATP-grasp domain"/>
    <property type="match status" value="1"/>
</dbReference>
<feature type="active site" evidence="14">
    <location>
        <position position="28"/>
    </location>
</feature>
<comment type="catalytic activity">
    <reaction evidence="12 13">
        <text>2 D-alanine + ATP = D-alanyl-D-alanine + ADP + phosphate + H(+)</text>
        <dbReference type="Rhea" id="RHEA:11224"/>
        <dbReference type="ChEBI" id="CHEBI:15378"/>
        <dbReference type="ChEBI" id="CHEBI:30616"/>
        <dbReference type="ChEBI" id="CHEBI:43474"/>
        <dbReference type="ChEBI" id="CHEBI:57416"/>
        <dbReference type="ChEBI" id="CHEBI:57822"/>
        <dbReference type="ChEBI" id="CHEBI:456216"/>
        <dbReference type="EC" id="6.3.2.4"/>
    </reaction>
</comment>
<evidence type="ECO:0000256" key="11">
    <source>
        <dbReference type="ARBA" id="ARBA00023316"/>
    </source>
</evidence>
<evidence type="ECO:0000256" key="8">
    <source>
        <dbReference type="ARBA" id="ARBA00022840"/>
    </source>
</evidence>
<dbReference type="RefSeq" id="WP_092047902.1">
    <property type="nucleotide sequence ID" value="NZ_FOQD01000002.1"/>
</dbReference>
<dbReference type="GO" id="GO:0009252">
    <property type="term" value="P:peptidoglycan biosynthetic process"/>
    <property type="evidence" value="ECO:0007669"/>
    <property type="project" value="UniProtKB-UniRule"/>
</dbReference>
<dbReference type="InterPro" id="IPR005905">
    <property type="entry name" value="D_ala_D_ala"/>
</dbReference>
<dbReference type="InterPro" id="IPR016185">
    <property type="entry name" value="PreATP-grasp_dom_sf"/>
</dbReference>
<dbReference type="Pfam" id="PF01820">
    <property type="entry name" value="Dala_Dala_lig_N"/>
    <property type="match status" value="1"/>
</dbReference>
<evidence type="ECO:0000256" key="14">
    <source>
        <dbReference type="PIRSR" id="PIRSR039102-1"/>
    </source>
</evidence>
<dbReference type="STRING" id="1576369.SAMN05421753_102211"/>